<dbReference type="Proteomes" id="UP001066276">
    <property type="component" value="Chromosome 5"/>
</dbReference>
<organism evidence="2 3">
    <name type="scientific">Pleurodeles waltl</name>
    <name type="common">Iberian ribbed newt</name>
    <dbReference type="NCBI Taxonomy" id="8319"/>
    <lineage>
        <taxon>Eukaryota</taxon>
        <taxon>Metazoa</taxon>
        <taxon>Chordata</taxon>
        <taxon>Craniata</taxon>
        <taxon>Vertebrata</taxon>
        <taxon>Euteleostomi</taxon>
        <taxon>Amphibia</taxon>
        <taxon>Batrachia</taxon>
        <taxon>Caudata</taxon>
        <taxon>Salamandroidea</taxon>
        <taxon>Salamandridae</taxon>
        <taxon>Pleurodelinae</taxon>
        <taxon>Pleurodeles</taxon>
    </lineage>
</organism>
<keyword evidence="3" id="KW-1185">Reference proteome</keyword>
<reference evidence="2" key="1">
    <citation type="journal article" date="2022" name="bioRxiv">
        <title>Sequencing and chromosome-scale assembly of the giantPleurodeles waltlgenome.</title>
        <authorList>
            <person name="Brown T."/>
            <person name="Elewa A."/>
            <person name="Iarovenko S."/>
            <person name="Subramanian E."/>
            <person name="Araus A.J."/>
            <person name="Petzold A."/>
            <person name="Susuki M."/>
            <person name="Suzuki K.-i.T."/>
            <person name="Hayashi T."/>
            <person name="Toyoda A."/>
            <person name="Oliveira C."/>
            <person name="Osipova E."/>
            <person name="Leigh N.D."/>
            <person name="Simon A."/>
            <person name="Yun M.H."/>
        </authorList>
    </citation>
    <scope>NUCLEOTIDE SEQUENCE</scope>
    <source>
        <strain evidence="2">20211129_DDA</strain>
        <tissue evidence="2">Liver</tissue>
    </source>
</reference>
<evidence type="ECO:0000313" key="3">
    <source>
        <dbReference type="Proteomes" id="UP001066276"/>
    </source>
</evidence>
<accession>A0AAV7RNR7</accession>
<protein>
    <submittedName>
        <fullName evidence="2">Uncharacterized protein</fullName>
    </submittedName>
</protein>
<evidence type="ECO:0000256" key="1">
    <source>
        <dbReference type="SAM" id="MobiDB-lite"/>
    </source>
</evidence>
<name>A0AAV7RNR7_PLEWA</name>
<feature type="region of interest" description="Disordered" evidence="1">
    <location>
        <begin position="76"/>
        <end position="103"/>
    </location>
</feature>
<proteinExistence type="predicted"/>
<dbReference type="EMBL" id="JANPWB010000009">
    <property type="protein sequence ID" value="KAJ1154212.1"/>
    <property type="molecule type" value="Genomic_DNA"/>
</dbReference>
<gene>
    <name evidence="2" type="ORF">NDU88_006966</name>
</gene>
<dbReference type="AlphaFoldDB" id="A0AAV7RNR7"/>
<sequence length="151" mass="16170">MCRLTCCDLEESGSMPVGAVGWSCAALELRRSHFAATCFPLQGSVSTSRVVSEAEGAAVLAARGGSICKSTRRWQHEAKASWSPVGRGKRRRGEKGSRYRNSENPVVTVGVIKGVYKEALPSTAMESENGMEEHGGEGNESEGVSQDIEYS</sequence>
<comment type="caution">
    <text evidence="2">The sequence shown here is derived from an EMBL/GenBank/DDBJ whole genome shotgun (WGS) entry which is preliminary data.</text>
</comment>
<evidence type="ECO:0000313" key="2">
    <source>
        <dbReference type="EMBL" id="KAJ1154212.1"/>
    </source>
</evidence>
<feature type="region of interest" description="Disordered" evidence="1">
    <location>
        <begin position="121"/>
        <end position="151"/>
    </location>
</feature>